<gene>
    <name evidence="3" type="ORF">AK830_g895</name>
</gene>
<dbReference type="AlphaFoldDB" id="A0A0P7B6P6"/>
<dbReference type="OrthoDB" id="4881694at2759"/>
<feature type="chain" id="PRO_5006135443" evidence="2">
    <location>
        <begin position="21"/>
        <end position="312"/>
    </location>
</feature>
<comment type="caution">
    <text evidence="3">The sequence shown here is derived from an EMBL/GenBank/DDBJ whole genome shotgun (WGS) entry which is preliminary data.</text>
</comment>
<protein>
    <submittedName>
        <fullName evidence="3">Uncharacterized protein</fullName>
    </submittedName>
</protein>
<feature type="signal peptide" evidence="2">
    <location>
        <begin position="1"/>
        <end position="20"/>
    </location>
</feature>
<sequence length="312" mass="35409">MKPSTVYAALALGLSPFSAAWVFPRHLPDGVYHITLPNPDDTAGKATIVKRAQAYGDKPRVKPEHRLIGEPQADTDFYTEHLMHNQDMWNERPPALQPHDGAPGDRGDVPFVLADKVHDWDCVFREPPLERAAYLEARANLMDYCDRWALNGRSAHIAAARRGETVVYACSYDWNPAPCSRREFRWAEEHYMDPIDKCGELRSAWVYSRKVERSYGRGWAGSNICEFDAGFRSTPDVDKLLWIGRPPSGKKKPEDKAWWDDNTGAAVNFQQSAKFVPGIKDWAIDWRQPWDNGTKNEGAGWDEGAPPRYDGH</sequence>
<proteinExistence type="predicted"/>
<dbReference type="EMBL" id="LKCW01000006">
    <property type="protein sequence ID" value="KPM45550.1"/>
    <property type="molecule type" value="Genomic_DNA"/>
</dbReference>
<organism evidence="3 4">
    <name type="scientific">Neonectria ditissima</name>
    <dbReference type="NCBI Taxonomy" id="78410"/>
    <lineage>
        <taxon>Eukaryota</taxon>
        <taxon>Fungi</taxon>
        <taxon>Dikarya</taxon>
        <taxon>Ascomycota</taxon>
        <taxon>Pezizomycotina</taxon>
        <taxon>Sordariomycetes</taxon>
        <taxon>Hypocreomycetidae</taxon>
        <taxon>Hypocreales</taxon>
        <taxon>Nectriaceae</taxon>
        <taxon>Neonectria</taxon>
    </lineage>
</organism>
<keyword evidence="4" id="KW-1185">Reference proteome</keyword>
<accession>A0A0P7B6P6</accession>
<reference evidence="3 4" key="1">
    <citation type="submission" date="2015-09" db="EMBL/GenBank/DDBJ databases">
        <title>Draft genome of a European isolate of the apple canker pathogen Neonectria ditissima.</title>
        <authorList>
            <person name="Gomez-Cortecero A."/>
            <person name="Harrison R.J."/>
            <person name="Armitage A.D."/>
        </authorList>
    </citation>
    <scope>NUCLEOTIDE SEQUENCE [LARGE SCALE GENOMIC DNA]</scope>
    <source>
        <strain evidence="3 4">R09/05</strain>
    </source>
</reference>
<evidence type="ECO:0000313" key="4">
    <source>
        <dbReference type="Proteomes" id="UP000050424"/>
    </source>
</evidence>
<evidence type="ECO:0000313" key="3">
    <source>
        <dbReference type="EMBL" id="KPM45550.1"/>
    </source>
</evidence>
<feature type="region of interest" description="Disordered" evidence="1">
    <location>
        <begin position="288"/>
        <end position="312"/>
    </location>
</feature>
<evidence type="ECO:0000256" key="2">
    <source>
        <dbReference type="SAM" id="SignalP"/>
    </source>
</evidence>
<keyword evidence="2" id="KW-0732">Signal</keyword>
<dbReference type="Proteomes" id="UP000050424">
    <property type="component" value="Unassembled WGS sequence"/>
</dbReference>
<dbReference type="STRING" id="78410.A0A0P7B6P6"/>
<name>A0A0P7B6P6_9HYPO</name>
<evidence type="ECO:0000256" key="1">
    <source>
        <dbReference type="SAM" id="MobiDB-lite"/>
    </source>
</evidence>